<dbReference type="Gene3D" id="3.40.50.2300">
    <property type="match status" value="1"/>
</dbReference>
<dbReference type="Pfam" id="PF00072">
    <property type="entry name" value="Response_reg"/>
    <property type="match status" value="1"/>
</dbReference>
<dbReference type="EMBL" id="AP017378">
    <property type="protein sequence ID" value="BBD07373.1"/>
    <property type="molecule type" value="Genomic_DNA"/>
</dbReference>
<dbReference type="GO" id="GO:0032993">
    <property type="term" value="C:protein-DNA complex"/>
    <property type="evidence" value="ECO:0007669"/>
    <property type="project" value="TreeGrafter"/>
</dbReference>
<dbReference type="GO" id="GO:0006355">
    <property type="term" value="P:regulation of DNA-templated transcription"/>
    <property type="evidence" value="ECO:0007669"/>
    <property type="project" value="TreeGrafter"/>
</dbReference>
<keyword evidence="2" id="KW-0902">Two-component regulatory system</keyword>
<feature type="modified residue" description="4-aspartylphosphate" evidence="4">
    <location>
        <position position="51"/>
    </location>
</feature>
<name>A0A2Z6AVY1_9BACT</name>
<dbReference type="SUPFAM" id="SSF52172">
    <property type="entry name" value="CheY-like"/>
    <property type="match status" value="1"/>
</dbReference>
<dbReference type="GO" id="GO:0000976">
    <property type="term" value="F:transcription cis-regulatory region binding"/>
    <property type="evidence" value="ECO:0007669"/>
    <property type="project" value="TreeGrafter"/>
</dbReference>
<dbReference type="InterPro" id="IPR039420">
    <property type="entry name" value="WalR-like"/>
</dbReference>
<evidence type="ECO:0000256" key="1">
    <source>
        <dbReference type="ARBA" id="ARBA00022553"/>
    </source>
</evidence>
<evidence type="ECO:0000256" key="2">
    <source>
        <dbReference type="ARBA" id="ARBA00023012"/>
    </source>
</evidence>
<keyword evidence="7" id="KW-1185">Reference proteome</keyword>
<evidence type="ECO:0000259" key="5">
    <source>
        <dbReference type="PROSITE" id="PS50110"/>
    </source>
</evidence>
<dbReference type="AlphaFoldDB" id="A0A2Z6AVY1"/>
<dbReference type="InterPro" id="IPR011006">
    <property type="entry name" value="CheY-like_superfamily"/>
</dbReference>
<protein>
    <submittedName>
        <fullName evidence="6">Response regulator receiver protein</fullName>
    </submittedName>
</protein>
<dbReference type="PANTHER" id="PTHR48111:SF40">
    <property type="entry name" value="PHOSPHATE REGULON TRANSCRIPTIONAL REGULATORY PROTEIN PHOB"/>
    <property type="match status" value="1"/>
</dbReference>
<evidence type="ECO:0000256" key="3">
    <source>
        <dbReference type="ARBA" id="ARBA00023125"/>
    </source>
</evidence>
<dbReference type="GO" id="GO:0000156">
    <property type="term" value="F:phosphorelay response regulator activity"/>
    <property type="evidence" value="ECO:0007669"/>
    <property type="project" value="TreeGrafter"/>
</dbReference>
<dbReference type="SMART" id="SM00448">
    <property type="entry name" value="REC"/>
    <property type="match status" value="1"/>
</dbReference>
<evidence type="ECO:0000313" key="6">
    <source>
        <dbReference type="EMBL" id="BBD07373.1"/>
    </source>
</evidence>
<dbReference type="PANTHER" id="PTHR48111">
    <property type="entry name" value="REGULATOR OF RPOS"/>
    <property type="match status" value="1"/>
</dbReference>
<dbReference type="GO" id="GO:0005829">
    <property type="term" value="C:cytosol"/>
    <property type="evidence" value="ECO:0007669"/>
    <property type="project" value="TreeGrafter"/>
</dbReference>
<proteinExistence type="predicted"/>
<dbReference type="PROSITE" id="PS50110">
    <property type="entry name" value="RESPONSE_REGULATORY"/>
    <property type="match status" value="1"/>
</dbReference>
<dbReference type="RefSeq" id="WP_126376569.1">
    <property type="nucleotide sequence ID" value="NZ_AP017378.1"/>
</dbReference>
<evidence type="ECO:0000313" key="7">
    <source>
        <dbReference type="Proteomes" id="UP000269883"/>
    </source>
</evidence>
<dbReference type="KEGG" id="dfl:DFE_0647"/>
<dbReference type="InterPro" id="IPR001789">
    <property type="entry name" value="Sig_transdc_resp-reg_receiver"/>
</dbReference>
<feature type="domain" description="Response regulatory" evidence="5">
    <location>
        <begin position="2"/>
        <end position="115"/>
    </location>
</feature>
<keyword evidence="3" id="KW-0238">DNA-binding</keyword>
<keyword evidence="1 4" id="KW-0597">Phosphoprotein</keyword>
<dbReference type="OrthoDB" id="9800029at2"/>
<reference evidence="6 7" key="1">
    <citation type="journal article" date="2018" name="Sci. Adv.">
        <title>Multi-heme cytochromes provide a pathway for survival in energy-limited environments.</title>
        <authorList>
            <person name="Deng X."/>
            <person name="Dohmae N."/>
            <person name="Nealson K.H."/>
            <person name="Hashimoto K."/>
            <person name="Okamoto A."/>
        </authorList>
    </citation>
    <scope>NUCLEOTIDE SEQUENCE [LARGE SCALE GENOMIC DNA]</scope>
    <source>
        <strain evidence="6 7">IS5</strain>
    </source>
</reference>
<sequence length="121" mass="13169">MRILLVDDERDLVAALAERFSFRGIDADFATSGDDALNMAKENAYDLAVLDVKMPKISGLELSKRLYRILPEMKCIFLTGHGSALDFEAGASSGAPYLVKPVNIDLLVKEIHKVLGTGEDG</sequence>
<evidence type="ECO:0000256" key="4">
    <source>
        <dbReference type="PROSITE-ProRule" id="PRU00169"/>
    </source>
</evidence>
<gene>
    <name evidence="6" type="ORF">DFE_0647</name>
</gene>
<organism evidence="6 7">
    <name type="scientific">Desulfovibrio ferrophilus</name>
    <dbReference type="NCBI Taxonomy" id="241368"/>
    <lineage>
        <taxon>Bacteria</taxon>
        <taxon>Pseudomonadati</taxon>
        <taxon>Thermodesulfobacteriota</taxon>
        <taxon>Desulfovibrionia</taxon>
        <taxon>Desulfovibrionales</taxon>
        <taxon>Desulfovibrionaceae</taxon>
        <taxon>Desulfovibrio</taxon>
    </lineage>
</organism>
<dbReference type="Proteomes" id="UP000269883">
    <property type="component" value="Chromosome"/>
</dbReference>
<accession>A0A2Z6AVY1</accession>